<dbReference type="InterPro" id="IPR001347">
    <property type="entry name" value="SIS_dom"/>
</dbReference>
<dbReference type="GO" id="GO:1901135">
    <property type="term" value="P:carbohydrate derivative metabolic process"/>
    <property type="evidence" value="ECO:0007669"/>
    <property type="project" value="InterPro"/>
</dbReference>
<dbReference type="InterPro" id="IPR047640">
    <property type="entry name" value="RpiR-like"/>
</dbReference>
<accession>A0A4R7KU34</accession>
<evidence type="ECO:0000256" key="1">
    <source>
        <dbReference type="ARBA" id="ARBA00023015"/>
    </source>
</evidence>
<evidence type="ECO:0000313" key="6">
    <source>
        <dbReference type="EMBL" id="TDT62851.1"/>
    </source>
</evidence>
<dbReference type="RefSeq" id="WP_133627247.1">
    <property type="nucleotide sequence ID" value="NZ_SOAZ01000003.1"/>
</dbReference>
<keyword evidence="3" id="KW-0804">Transcription</keyword>
<dbReference type="InterPro" id="IPR046348">
    <property type="entry name" value="SIS_dom_sf"/>
</dbReference>
<dbReference type="PROSITE" id="PS51071">
    <property type="entry name" value="HTH_RPIR"/>
    <property type="match status" value="1"/>
</dbReference>
<proteinExistence type="predicted"/>
<evidence type="ECO:0000256" key="3">
    <source>
        <dbReference type="ARBA" id="ARBA00023163"/>
    </source>
</evidence>
<dbReference type="AlphaFoldDB" id="A0A4R7KU34"/>
<protein>
    <submittedName>
        <fullName evidence="6">RpiR family transcriptional regulator</fullName>
    </submittedName>
</protein>
<gene>
    <name evidence="6" type="ORF">EDD71_103128</name>
</gene>
<dbReference type="GO" id="GO:0097367">
    <property type="term" value="F:carbohydrate derivative binding"/>
    <property type="evidence" value="ECO:0007669"/>
    <property type="project" value="InterPro"/>
</dbReference>
<evidence type="ECO:0000259" key="5">
    <source>
        <dbReference type="PROSITE" id="PS51464"/>
    </source>
</evidence>
<dbReference type="Pfam" id="PF01418">
    <property type="entry name" value="HTH_6"/>
    <property type="match status" value="1"/>
</dbReference>
<dbReference type="InterPro" id="IPR035472">
    <property type="entry name" value="RpiR-like_SIS"/>
</dbReference>
<reference evidence="6 7" key="1">
    <citation type="submission" date="2019-03" db="EMBL/GenBank/DDBJ databases">
        <title>Genomic Encyclopedia of Type Strains, Phase IV (KMG-IV): sequencing the most valuable type-strain genomes for metagenomic binning, comparative biology and taxonomic classification.</title>
        <authorList>
            <person name="Goeker M."/>
        </authorList>
    </citation>
    <scope>NUCLEOTIDE SEQUENCE [LARGE SCALE GENOMIC DNA]</scope>
    <source>
        <strain evidence="6 7">DSM 24455</strain>
    </source>
</reference>
<dbReference type="SUPFAM" id="SSF46689">
    <property type="entry name" value="Homeodomain-like"/>
    <property type="match status" value="1"/>
</dbReference>
<dbReference type="InterPro" id="IPR000281">
    <property type="entry name" value="HTH_RpiR"/>
</dbReference>
<dbReference type="SUPFAM" id="SSF53697">
    <property type="entry name" value="SIS domain"/>
    <property type="match status" value="1"/>
</dbReference>
<dbReference type="GO" id="GO:0003677">
    <property type="term" value="F:DNA binding"/>
    <property type="evidence" value="ECO:0007669"/>
    <property type="project" value="UniProtKB-KW"/>
</dbReference>
<dbReference type="OrthoDB" id="6590756at2"/>
<name>A0A4R7KU34_9CLOT</name>
<feature type="domain" description="SIS" evidence="5">
    <location>
        <begin position="103"/>
        <end position="242"/>
    </location>
</feature>
<keyword evidence="1" id="KW-0805">Transcription regulation</keyword>
<keyword evidence="7" id="KW-1185">Reference proteome</keyword>
<dbReference type="PANTHER" id="PTHR30514">
    <property type="entry name" value="GLUCOKINASE"/>
    <property type="match status" value="1"/>
</dbReference>
<dbReference type="GO" id="GO:0003700">
    <property type="term" value="F:DNA-binding transcription factor activity"/>
    <property type="evidence" value="ECO:0007669"/>
    <property type="project" value="InterPro"/>
</dbReference>
<comment type="caution">
    <text evidence="6">The sequence shown here is derived from an EMBL/GenBank/DDBJ whole genome shotgun (WGS) entry which is preliminary data.</text>
</comment>
<feature type="domain" description="HTH rpiR-type" evidence="4">
    <location>
        <begin position="1"/>
        <end position="77"/>
    </location>
</feature>
<keyword evidence="2" id="KW-0238">DNA-binding</keyword>
<dbReference type="InterPro" id="IPR036388">
    <property type="entry name" value="WH-like_DNA-bd_sf"/>
</dbReference>
<dbReference type="Pfam" id="PF01380">
    <property type="entry name" value="SIS"/>
    <property type="match status" value="1"/>
</dbReference>
<dbReference type="Gene3D" id="3.40.50.10490">
    <property type="entry name" value="Glucose-6-phosphate isomerase like protein, domain 1"/>
    <property type="match status" value="1"/>
</dbReference>
<organism evidence="6 7">
    <name type="scientific">Fonticella tunisiensis</name>
    <dbReference type="NCBI Taxonomy" id="1096341"/>
    <lineage>
        <taxon>Bacteria</taxon>
        <taxon>Bacillati</taxon>
        <taxon>Bacillota</taxon>
        <taxon>Clostridia</taxon>
        <taxon>Eubacteriales</taxon>
        <taxon>Clostridiaceae</taxon>
        <taxon>Fonticella</taxon>
    </lineage>
</organism>
<sequence length="242" mass="28263">MKFEERVRIFEHKLNDTDDQIIDYIRSNKEEVINISIQKLAQKLFTVPNTIIRLSRKLGYEGFSELKLALKSENDIRPMKLSDISENIRKSYEFVDMEVIDKIARKFEESKKVLFYGVGDSIYFCEMMAKNLRCVGKKAEFFVHRHDMIYSAENINPKDLVFVISASGETKQVLEPTVIAKEKGAFIISLTHLSDNSLAKLAAINLYCWAPKQKLNNYDITDRTSMMIVLRKLSEHYWKHYC</sequence>
<evidence type="ECO:0000256" key="2">
    <source>
        <dbReference type="ARBA" id="ARBA00023125"/>
    </source>
</evidence>
<dbReference type="InterPro" id="IPR009057">
    <property type="entry name" value="Homeodomain-like_sf"/>
</dbReference>
<dbReference type="Proteomes" id="UP000295325">
    <property type="component" value="Unassembled WGS sequence"/>
</dbReference>
<evidence type="ECO:0000313" key="7">
    <source>
        <dbReference type="Proteomes" id="UP000295325"/>
    </source>
</evidence>
<dbReference type="PANTHER" id="PTHR30514:SF1">
    <property type="entry name" value="HTH-TYPE TRANSCRIPTIONAL REGULATOR HEXR-RELATED"/>
    <property type="match status" value="1"/>
</dbReference>
<dbReference type="CDD" id="cd05013">
    <property type="entry name" value="SIS_RpiR"/>
    <property type="match status" value="1"/>
</dbReference>
<evidence type="ECO:0000259" key="4">
    <source>
        <dbReference type="PROSITE" id="PS51071"/>
    </source>
</evidence>
<dbReference type="EMBL" id="SOAZ01000003">
    <property type="protein sequence ID" value="TDT62851.1"/>
    <property type="molecule type" value="Genomic_DNA"/>
</dbReference>
<dbReference type="PROSITE" id="PS51464">
    <property type="entry name" value="SIS"/>
    <property type="match status" value="1"/>
</dbReference>
<dbReference type="Gene3D" id="1.10.10.10">
    <property type="entry name" value="Winged helix-like DNA-binding domain superfamily/Winged helix DNA-binding domain"/>
    <property type="match status" value="1"/>
</dbReference>